<gene>
    <name evidence="2" type="ORF">SAMN04487892_1187</name>
</gene>
<evidence type="ECO:0000313" key="2">
    <source>
        <dbReference type="EMBL" id="SDW33239.1"/>
    </source>
</evidence>
<dbReference type="AlphaFoldDB" id="A0A1H2SQB0"/>
<proteinExistence type="predicted"/>
<dbReference type="RefSeq" id="WP_262492766.1">
    <property type="nucleotide sequence ID" value="NZ_FNKI01000002.1"/>
</dbReference>
<feature type="chain" id="PRO_5011719378" evidence="1">
    <location>
        <begin position="25"/>
        <end position="42"/>
    </location>
</feature>
<dbReference type="Proteomes" id="UP000199592">
    <property type="component" value="Unassembled WGS sequence"/>
</dbReference>
<name>A0A1H2SQB0_9FLAO</name>
<evidence type="ECO:0000313" key="3">
    <source>
        <dbReference type="Proteomes" id="UP000199592"/>
    </source>
</evidence>
<organism evidence="2 3">
    <name type="scientific">Flagellimonas zhangzhouensis</name>
    <dbReference type="NCBI Taxonomy" id="1073328"/>
    <lineage>
        <taxon>Bacteria</taxon>
        <taxon>Pseudomonadati</taxon>
        <taxon>Bacteroidota</taxon>
        <taxon>Flavobacteriia</taxon>
        <taxon>Flavobacteriales</taxon>
        <taxon>Flavobacteriaceae</taxon>
        <taxon>Flagellimonas</taxon>
    </lineage>
</organism>
<sequence length="42" mass="4588">MNTKKVFFGVLAVAFLAMTAVSTASIDKDQTVSIEKSKIRKL</sequence>
<reference evidence="3" key="1">
    <citation type="submission" date="2016-10" db="EMBL/GenBank/DDBJ databases">
        <authorList>
            <person name="Varghese N."/>
            <person name="Submissions S."/>
        </authorList>
    </citation>
    <scope>NUCLEOTIDE SEQUENCE [LARGE SCALE GENOMIC DNA]</scope>
    <source>
        <strain evidence="3">DSM 25030</strain>
    </source>
</reference>
<dbReference type="STRING" id="1073328.SAMN05216294_2546"/>
<evidence type="ECO:0000256" key="1">
    <source>
        <dbReference type="SAM" id="SignalP"/>
    </source>
</evidence>
<keyword evidence="1" id="KW-0732">Signal</keyword>
<keyword evidence="3" id="KW-1185">Reference proteome</keyword>
<feature type="signal peptide" evidence="1">
    <location>
        <begin position="1"/>
        <end position="24"/>
    </location>
</feature>
<protein>
    <submittedName>
        <fullName evidence="2">Uncharacterized protein</fullName>
    </submittedName>
</protein>
<dbReference type="EMBL" id="FNMY01000001">
    <property type="protein sequence ID" value="SDW33239.1"/>
    <property type="molecule type" value="Genomic_DNA"/>
</dbReference>
<accession>A0A1H2SQB0</accession>